<evidence type="ECO:0000313" key="1">
    <source>
        <dbReference type="EMBL" id="TPP60581.1"/>
    </source>
</evidence>
<dbReference type="STRING" id="46835.A0A504YJK8"/>
<organism evidence="1 2">
    <name type="scientific">Fasciola gigantica</name>
    <name type="common">Giant liver fluke</name>
    <dbReference type="NCBI Taxonomy" id="46835"/>
    <lineage>
        <taxon>Eukaryota</taxon>
        <taxon>Metazoa</taxon>
        <taxon>Spiralia</taxon>
        <taxon>Lophotrochozoa</taxon>
        <taxon>Platyhelminthes</taxon>
        <taxon>Trematoda</taxon>
        <taxon>Digenea</taxon>
        <taxon>Plagiorchiida</taxon>
        <taxon>Echinostomata</taxon>
        <taxon>Echinostomatoidea</taxon>
        <taxon>Fasciolidae</taxon>
        <taxon>Fasciola</taxon>
    </lineage>
</organism>
<name>A0A504YJK8_FASGI</name>
<reference evidence="1 2" key="1">
    <citation type="submission" date="2019-04" db="EMBL/GenBank/DDBJ databases">
        <title>Annotation for the trematode Fasciola gigantica.</title>
        <authorList>
            <person name="Choi Y.-J."/>
        </authorList>
    </citation>
    <scope>NUCLEOTIDE SEQUENCE [LARGE SCALE GENOMIC DNA]</scope>
    <source>
        <strain evidence="1">Uganda_cow_1</strain>
    </source>
</reference>
<keyword evidence="2" id="KW-1185">Reference proteome</keyword>
<dbReference type="EMBL" id="SUNJ01009233">
    <property type="protein sequence ID" value="TPP60581.1"/>
    <property type="molecule type" value="Genomic_DNA"/>
</dbReference>
<sequence>MPTFKFEGNITLHCGVSPRLEFTASSAIRSQSTTHYHADHTNCCHDCTTLYRPLYTTPNYYRPTVNSALRCKYSDLAQPQSYICSDRANHNARVRINEDVTFVSTSRYYQQSYH</sequence>
<dbReference type="AlphaFoldDB" id="A0A504YJK8"/>
<proteinExistence type="predicted"/>
<evidence type="ECO:0000313" key="2">
    <source>
        <dbReference type="Proteomes" id="UP000316759"/>
    </source>
</evidence>
<dbReference type="OrthoDB" id="5963614at2759"/>
<accession>A0A504YJK8</accession>
<comment type="caution">
    <text evidence="1">The sequence shown here is derived from an EMBL/GenBank/DDBJ whole genome shotgun (WGS) entry which is preliminary data.</text>
</comment>
<gene>
    <name evidence="1" type="ORF">FGIG_12474</name>
</gene>
<dbReference type="Proteomes" id="UP000316759">
    <property type="component" value="Unassembled WGS sequence"/>
</dbReference>
<protein>
    <submittedName>
        <fullName evidence="1">Uncharacterized protein</fullName>
    </submittedName>
</protein>